<organism evidence="2 3">
    <name type="scientific">Eleusine coracana subsp. coracana</name>
    <dbReference type="NCBI Taxonomy" id="191504"/>
    <lineage>
        <taxon>Eukaryota</taxon>
        <taxon>Viridiplantae</taxon>
        <taxon>Streptophyta</taxon>
        <taxon>Embryophyta</taxon>
        <taxon>Tracheophyta</taxon>
        <taxon>Spermatophyta</taxon>
        <taxon>Magnoliopsida</taxon>
        <taxon>Liliopsida</taxon>
        <taxon>Poales</taxon>
        <taxon>Poaceae</taxon>
        <taxon>PACMAD clade</taxon>
        <taxon>Chloridoideae</taxon>
        <taxon>Cynodonteae</taxon>
        <taxon>Eleusininae</taxon>
        <taxon>Eleusine</taxon>
    </lineage>
</organism>
<dbReference type="PANTHER" id="PTHR47325:SF1">
    <property type="entry name" value="HISTONE-LYSINE N-METHYLTRANSFERASE SUVR5"/>
    <property type="match status" value="1"/>
</dbReference>
<keyword evidence="3" id="KW-1185">Reference proteome</keyword>
<name>A0AAV5BJJ2_ELECO</name>
<dbReference type="Proteomes" id="UP001054889">
    <property type="component" value="Unassembled WGS sequence"/>
</dbReference>
<gene>
    <name evidence="2" type="primary">ga02465</name>
    <name evidence="2" type="ORF">PR202_ga02465</name>
</gene>
<dbReference type="PANTHER" id="PTHR47325">
    <property type="entry name" value="HISTONE-LYSINE N-METHYLTRANSFERASE SUVR5"/>
    <property type="match status" value="1"/>
</dbReference>
<evidence type="ECO:0000256" key="1">
    <source>
        <dbReference type="SAM" id="MobiDB-lite"/>
    </source>
</evidence>
<feature type="compositionally biased region" description="Polar residues" evidence="1">
    <location>
        <begin position="74"/>
        <end position="83"/>
    </location>
</feature>
<accession>A0AAV5BJJ2</accession>
<dbReference type="AlphaFoldDB" id="A0AAV5BJJ2"/>
<sequence length="497" mass="55737">MLMDPPVMQMDCQLQNDVEKTPSIAYDQKHTMSHDDYGWTGSDVHTTNEATICRPVEANNASQTCVDEVIDSSLENSPENSQGLELRKAKNSDDSCSNDVRLQLSISMENNGLQSEDVDLNKHSKEDAHHPQEEMHPPLLSSSPNLCKFNGGAMPSQGEKIAEDGVKVDGNVDAERKKYGANLVGCHPVHIDLQCTLEDLSEVACSIDLVRNKSSMEEEKETSVSPINGMDQLFHNNRCNGDTNCKESELVTGNAGDEEDHAVALWVKENLVSSATYRTNLGALALPFTNTPFIVFATFLVLSLDLNTSCAHSQPFHVKQWRGKWQTGIRCCRADCPLPTLKAKPTHDRKSYIVVFFPRTRTYSWVDMLLVLPIEESPLPLVNGTHRKWRKLVKDLSVPRRFIMQKIAISMLNLSDELHIEAVIENARKAAYWKEFALEASCSRDYTDLGKMLIKLQNVIPGTLFHVDISLNILSQHSLNKYNAPFCLRFTLSICYV</sequence>
<comment type="caution">
    <text evidence="2">The sequence shown here is derived from an EMBL/GenBank/DDBJ whole genome shotgun (WGS) entry which is preliminary data.</text>
</comment>
<reference evidence="2" key="2">
    <citation type="submission" date="2021-12" db="EMBL/GenBank/DDBJ databases">
        <title>Resequencing data analysis of finger millet.</title>
        <authorList>
            <person name="Hatakeyama M."/>
            <person name="Aluri S."/>
            <person name="Balachadran M.T."/>
            <person name="Sivarajan S.R."/>
            <person name="Poveda L."/>
            <person name="Shimizu-Inatsugi R."/>
            <person name="Schlapbach R."/>
            <person name="Sreeman S.M."/>
            <person name="Shimizu K.K."/>
        </authorList>
    </citation>
    <scope>NUCLEOTIDE SEQUENCE</scope>
</reference>
<reference evidence="2" key="1">
    <citation type="journal article" date="2018" name="DNA Res.">
        <title>Multiple hybrid de novo genome assembly of finger millet, an orphan allotetraploid crop.</title>
        <authorList>
            <person name="Hatakeyama M."/>
            <person name="Aluri S."/>
            <person name="Balachadran M.T."/>
            <person name="Sivarajan S.R."/>
            <person name="Patrignani A."/>
            <person name="Gruter S."/>
            <person name="Poveda L."/>
            <person name="Shimizu-Inatsugi R."/>
            <person name="Baeten J."/>
            <person name="Francoijs K.J."/>
            <person name="Nataraja K.N."/>
            <person name="Reddy Y.A.N."/>
            <person name="Phadnis S."/>
            <person name="Ravikumar R.L."/>
            <person name="Schlapbach R."/>
            <person name="Sreeman S.M."/>
            <person name="Shimizu K.K."/>
        </authorList>
    </citation>
    <scope>NUCLEOTIDE SEQUENCE</scope>
</reference>
<protein>
    <submittedName>
        <fullName evidence="2">Uncharacterized protein</fullName>
    </submittedName>
</protein>
<dbReference type="EMBL" id="BQKI01000001">
    <property type="protein sequence ID" value="GJM86594.1"/>
    <property type="molecule type" value="Genomic_DNA"/>
</dbReference>
<evidence type="ECO:0000313" key="2">
    <source>
        <dbReference type="EMBL" id="GJM86594.1"/>
    </source>
</evidence>
<evidence type="ECO:0000313" key="3">
    <source>
        <dbReference type="Proteomes" id="UP001054889"/>
    </source>
</evidence>
<proteinExistence type="predicted"/>
<feature type="region of interest" description="Disordered" evidence="1">
    <location>
        <begin position="74"/>
        <end position="96"/>
    </location>
</feature>